<evidence type="ECO:0000256" key="6">
    <source>
        <dbReference type="ARBA" id="ARBA00023136"/>
    </source>
</evidence>
<evidence type="ECO:0000256" key="8">
    <source>
        <dbReference type="SAM" id="Phobius"/>
    </source>
</evidence>
<evidence type="ECO:0000256" key="2">
    <source>
        <dbReference type="ARBA" id="ARBA00005811"/>
    </source>
</evidence>
<dbReference type="Pfam" id="PF02472">
    <property type="entry name" value="ExbD"/>
    <property type="match status" value="1"/>
</dbReference>
<dbReference type="RefSeq" id="WP_076724127.1">
    <property type="nucleotide sequence ID" value="NZ_JABWTC010000007.1"/>
</dbReference>
<dbReference type="GO" id="GO:0015031">
    <property type="term" value="P:protein transport"/>
    <property type="evidence" value="ECO:0007669"/>
    <property type="project" value="UniProtKB-KW"/>
</dbReference>
<evidence type="ECO:0000256" key="5">
    <source>
        <dbReference type="ARBA" id="ARBA00022989"/>
    </source>
</evidence>
<evidence type="ECO:0000313" key="9">
    <source>
        <dbReference type="EMBL" id="ONF44247.1"/>
    </source>
</evidence>
<dbReference type="GO" id="GO:0022857">
    <property type="term" value="F:transmembrane transporter activity"/>
    <property type="evidence" value="ECO:0007669"/>
    <property type="project" value="InterPro"/>
</dbReference>
<comment type="similarity">
    <text evidence="2 7">Belongs to the ExbD/TolR family.</text>
</comment>
<accession>A0A1V2DUI4</accession>
<feature type="transmembrane region" description="Helical" evidence="8">
    <location>
        <begin position="21"/>
        <end position="41"/>
    </location>
</feature>
<keyword evidence="4 7" id="KW-0812">Transmembrane</keyword>
<keyword evidence="7" id="KW-0813">Transport</keyword>
<protein>
    <submittedName>
        <fullName evidence="9">Biopolymer transporter ExbD</fullName>
    </submittedName>
</protein>
<sequence>MKPRNRPRRLRRQPDHRRAAGGLNLVSLMDIFTLLVFFLMVNSSDVKVLENRAGIPLPNAVAGQPAAEALTVELEGRSVRLQGREVDRLTESEEGPLAGLSEALLRQRAGVAVVPATGLAITVLAARDTDYRVLRRILSTCIDADFRQVRLAVEPEVDHG</sequence>
<dbReference type="EMBL" id="MSCW01000005">
    <property type="protein sequence ID" value="ONF44247.1"/>
    <property type="molecule type" value="Genomic_DNA"/>
</dbReference>
<keyword evidence="6 8" id="KW-0472">Membrane</keyword>
<proteinExistence type="inferred from homology"/>
<evidence type="ECO:0000256" key="4">
    <source>
        <dbReference type="ARBA" id="ARBA00022692"/>
    </source>
</evidence>
<reference evidence="9 10" key="1">
    <citation type="submission" date="2016-12" db="EMBL/GenBank/DDBJ databases">
        <title>Marinobacter lutaoensis whole genome sequencing.</title>
        <authorList>
            <person name="Verma A."/>
            <person name="Krishnamurthi S."/>
        </authorList>
    </citation>
    <scope>NUCLEOTIDE SEQUENCE [LARGE SCALE GENOMIC DNA]</scope>
    <source>
        <strain evidence="9 10">T5054</strain>
    </source>
</reference>
<comment type="subcellular location">
    <subcellularLocation>
        <location evidence="1">Cell membrane</location>
        <topology evidence="1">Single-pass membrane protein</topology>
    </subcellularLocation>
    <subcellularLocation>
        <location evidence="7">Cell membrane</location>
        <topology evidence="7">Single-pass type II membrane protein</topology>
    </subcellularLocation>
</comment>
<keyword evidence="3" id="KW-1003">Cell membrane</keyword>
<evidence type="ECO:0000256" key="7">
    <source>
        <dbReference type="RuleBase" id="RU003879"/>
    </source>
</evidence>
<organism evidence="9 10">
    <name type="scientific">Marinobacter lutaoensis</name>
    <dbReference type="NCBI Taxonomy" id="135739"/>
    <lineage>
        <taxon>Bacteria</taxon>
        <taxon>Pseudomonadati</taxon>
        <taxon>Pseudomonadota</taxon>
        <taxon>Gammaproteobacteria</taxon>
        <taxon>Pseudomonadales</taxon>
        <taxon>Marinobacteraceae</taxon>
        <taxon>Marinobacter</taxon>
    </lineage>
</organism>
<dbReference type="InterPro" id="IPR003400">
    <property type="entry name" value="ExbD"/>
</dbReference>
<keyword evidence="7" id="KW-0653">Protein transport</keyword>
<dbReference type="STRING" id="135739.BTO32_08170"/>
<dbReference type="GO" id="GO:0005886">
    <property type="term" value="C:plasma membrane"/>
    <property type="evidence" value="ECO:0007669"/>
    <property type="project" value="UniProtKB-SubCell"/>
</dbReference>
<comment type="caution">
    <text evidence="9">The sequence shown here is derived from an EMBL/GenBank/DDBJ whole genome shotgun (WGS) entry which is preliminary data.</text>
</comment>
<evidence type="ECO:0000256" key="1">
    <source>
        <dbReference type="ARBA" id="ARBA00004162"/>
    </source>
</evidence>
<keyword evidence="10" id="KW-1185">Reference proteome</keyword>
<dbReference type="Proteomes" id="UP000189339">
    <property type="component" value="Unassembled WGS sequence"/>
</dbReference>
<evidence type="ECO:0000313" key="10">
    <source>
        <dbReference type="Proteomes" id="UP000189339"/>
    </source>
</evidence>
<evidence type="ECO:0000256" key="3">
    <source>
        <dbReference type="ARBA" id="ARBA00022475"/>
    </source>
</evidence>
<feature type="transmembrane region" description="Helical" evidence="8">
    <location>
        <begin position="109"/>
        <end position="126"/>
    </location>
</feature>
<dbReference type="AlphaFoldDB" id="A0A1V2DUI4"/>
<gene>
    <name evidence="9" type="ORF">BTO32_08170</name>
</gene>
<keyword evidence="5 8" id="KW-1133">Transmembrane helix</keyword>
<name>A0A1V2DUI4_9GAMM</name>